<protein>
    <submittedName>
        <fullName evidence="2">Heterokaryon incompatibility protein-domain-containing protein</fullName>
    </submittedName>
</protein>
<evidence type="ECO:0000313" key="3">
    <source>
        <dbReference type="Proteomes" id="UP001172155"/>
    </source>
</evidence>
<dbReference type="Pfam" id="PF06985">
    <property type="entry name" value="HET"/>
    <property type="match status" value="1"/>
</dbReference>
<dbReference type="PANTHER" id="PTHR33112:SF16">
    <property type="entry name" value="HETEROKARYON INCOMPATIBILITY DOMAIN-CONTAINING PROTEIN"/>
    <property type="match status" value="1"/>
</dbReference>
<dbReference type="InterPro" id="IPR010730">
    <property type="entry name" value="HET"/>
</dbReference>
<organism evidence="2 3">
    <name type="scientific">Schizothecium vesticola</name>
    <dbReference type="NCBI Taxonomy" id="314040"/>
    <lineage>
        <taxon>Eukaryota</taxon>
        <taxon>Fungi</taxon>
        <taxon>Dikarya</taxon>
        <taxon>Ascomycota</taxon>
        <taxon>Pezizomycotina</taxon>
        <taxon>Sordariomycetes</taxon>
        <taxon>Sordariomycetidae</taxon>
        <taxon>Sordariales</taxon>
        <taxon>Schizotheciaceae</taxon>
        <taxon>Schizothecium</taxon>
    </lineage>
</organism>
<keyword evidence="3" id="KW-1185">Reference proteome</keyword>
<feature type="domain" description="Heterokaryon incompatibility" evidence="1">
    <location>
        <begin position="206"/>
        <end position="359"/>
    </location>
</feature>
<dbReference type="Proteomes" id="UP001172155">
    <property type="component" value="Unassembled WGS sequence"/>
</dbReference>
<gene>
    <name evidence="2" type="ORF">B0T18DRAFT_416544</name>
</gene>
<sequence>MASHKLSDADRICATCETIVNWALTPRELGVKETLPWHPNPRSWFRTITSCPFCQLVGRFVYPDYFTEARLSERKFFANAESVSGATRVTWMVFGHYGREEEELSVLALADDTDATLMDFWLVTPDSPLGQRPIWQKPLPNFKDRITVIRSWLDDCCSPGSDHQHCRPLSTSSLPTRLLYVRQNGYQWSKNVRLVCTNTLPTDTRYTTLSHCWGPPTVKPPLKTTRPMMQKFLKNISFSALPRNYKHAIAMTRKLGIDYIWIDSLCIIQGDAEDWEIESARMATYYRGSYLTIGAAASTNCHGGFIRDLDAADYSTWAAGRHSGGTILMRKETVSVLGLAGSDVMEQNPLLNRGWVLQEQVLSPRTVFCTGSGQLLWQCHSLFTSEDATVHTYRFSSLQRAVNCAFDMSDKRIAQLLWWQWVSDYSRRQLTYGTDRAPAIAGLVNFYQSETGHTPLLGLWKETIGYDLTWFITGNTGSSAAKETQFPSWSWLAHLDATDATQLLSHVNIAHEETWGTMRTEMLVVSCSVDWRGQPFTSELQGVALELEGLAKDAELLSPDDDTNLAWMKLPENRWDDVDMRLTCTLDRLPDHNVPEERPDEVRPVVWLHLCRITHDYEARKGQPEETVISDFFLVLEKMPQKQRRYRRLGLASRGLVEPRGTPAAKRSFPEEVFSPEDRGRFRLV</sequence>
<accession>A0AA40ERE3</accession>
<evidence type="ECO:0000259" key="1">
    <source>
        <dbReference type="Pfam" id="PF06985"/>
    </source>
</evidence>
<dbReference type="PANTHER" id="PTHR33112">
    <property type="entry name" value="DOMAIN PROTEIN, PUTATIVE-RELATED"/>
    <property type="match status" value="1"/>
</dbReference>
<proteinExistence type="predicted"/>
<comment type="caution">
    <text evidence="2">The sequence shown here is derived from an EMBL/GenBank/DDBJ whole genome shotgun (WGS) entry which is preliminary data.</text>
</comment>
<evidence type="ECO:0000313" key="2">
    <source>
        <dbReference type="EMBL" id="KAK0744100.1"/>
    </source>
</evidence>
<dbReference type="EMBL" id="JAUKUD010000005">
    <property type="protein sequence ID" value="KAK0744100.1"/>
    <property type="molecule type" value="Genomic_DNA"/>
</dbReference>
<dbReference type="AlphaFoldDB" id="A0AA40ERE3"/>
<reference evidence="2" key="1">
    <citation type="submission" date="2023-06" db="EMBL/GenBank/DDBJ databases">
        <title>Genome-scale phylogeny and comparative genomics of the fungal order Sordariales.</title>
        <authorList>
            <consortium name="Lawrence Berkeley National Laboratory"/>
            <person name="Hensen N."/>
            <person name="Bonometti L."/>
            <person name="Westerberg I."/>
            <person name="Brannstrom I.O."/>
            <person name="Guillou S."/>
            <person name="Cros-Aarteil S."/>
            <person name="Calhoun S."/>
            <person name="Haridas S."/>
            <person name="Kuo A."/>
            <person name="Mondo S."/>
            <person name="Pangilinan J."/>
            <person name="Riley R."/>
            <person name="LaButti K."/>
            <person name="Andreopoulos B."/>
            <person name="Lipzen A."/>
            <person name="Chen C."/>
            <person name="Yanf M."/>
            <person name="Daum C."/>
            <person name="Ng V."/>
            <person name="Clum A."/>
            <person name="Steindorff A."/>
            <person name="Ohm R."/>
            <person name="Martin F."/>
            <person name="Silar P."/>
            <person name="Natvig D."/>
            <person name="Lalanne C."/>
            <person name="Gautier V."/>
            <person name="Ament-velasquez S.L."/>
            <person name="Kruys A."/>
            <person name="Hutchinson M.I."/>
            <person name="Powell A.J."/>
            <person name="Barry K."/>
            <person name="Miller A.N."/>
            <person name="Grigoriev I.V."/>
            <person name="Debuchy R."/>
            <person name="Gladieux P."/>
            <person name="Thoren M.H."/>
            <person name="Johannesson H."/>
        </authorList>
    </citation>
    <scope>NUCLEOTIDE SEQUENCE</scope>
    <source>
        <strain evidence="2">SMH3187-1</strain>
    </source>
</reference>
<name>A0AA40ERE3_9PEZI</name>